<evidence type="ECO:0000313" key="2">
    <source>
        <dbReference type="EMBL" id="KAK4881062.1"/>
    </source>
</evidence>
<organism evidence="2 3">
    <name type="scientific">Aquatica leii</name>
    <dbReference type="NCBI Taxonomy" id="1421715"/>
    <lineage>
        <taxon>Eukaryota</taxon>
        <taxon>Metazoa</taxon>
        <taxon>Ecdysozoa</taxon>
        <taxon>Arthropoda</taxon>
        <taxon>Hexapoda</taxon>
        <taxon>Insecta</taxon>
        <taxon>Pterygota</taxon>
        <taxon>Neoptera</taxon>
        <taxon>Endopterygota</taxon>
        <taxon>Coleoptera</taxon>
        <taxon>Polyphaga</taxon>
        <taxon>Elateriformia</taxon>
        <taxon>Elateroidea</taxon>
        <taxon>Lampyridae</taxon>
        <taxon>Luciolinae</taxon>
        <taxon>Aquatica</taxon>
    </lineage>
</organism>
<protein>
    <submittedName>
        <fullName evidence="2">Uncharacterized protein</fullName>
    </submittedName>
</protein>
<dbReference type="EMBL" id="JARPUR010000002">
    <property type="protein sequence ID" value="KAK4881062.1"/>
    <property type="molecule type" value="Genomic_DNA"/>
</dbReference>
<accession>A0AAN7PZV6</accession>
<evidence type="ECO:0000256" key="1">
    <source>
        <dbReference type="SAM" id="MobiDB-lite"/>
    </source>
</evidence>
<comment type="caution">
    <text evidence="2">The sequence shown here is derived from an EMBL/GenBank/DDBJ whole genome shotgun (WGS) entry which is preliminary data.</text>
</comment>
<reference evidence="3" key="1">
    <citation type="submission" date="2023-01" db="EMBL/GenBank/DDBJ databases">
        <title>Key to firefly adult light organ development and bioluminescence: homeobox transcription factors regulate luciferase expression and transportation to peroxisome.</title>
        <authorList>
            <person name="Fu X."/>
        </authorList>
    </citation>
    <scope>NUCLEOTIDE SEQUENCE [LARGE SCALE GENOMIC DNA]</scope>
</reference>
<name>A0AAN7PZV6_9COLE</name>
<sequence>MEKSIKTPRKHKKEEEIYNYNYDEPATVQSDISNNSQRQNLLKKVSKETIGLSLEVEIADSLKQLITSTEKYNSSLLDVTIVRPNDLNCVRGVDANFTNLNSSEIRNLIASMERQKQQKKKLIDEYKKRAVETQEKTKHKKRSEKKSHKKNIEVVSAHTKTTRNIDLKQPYTNSAPISILKPLMGQIKQSLKNLEDRIVEVGDHRPKDFKVVSSKIKLHANSTSNDSNLSEETAKRKRAKRRIQKLRECGRHRNHHVYATVNTFDRLRTMLKCQNPNVKDSDNDKPCLCQHCAMMGLLMDSQKRPIMPSLLLKTSGLLENQDAESTDTSNIDDQYYVIRELAKRLKDLEDRVTIQEQCAVPKEYFKRVIKKILNIQGTLSQQNVTPSNAQTSGRHCGTQYGLDPTEDLYKKSKSKVKQRNVQIQQGYGKRYMINPVEVNATDTNSETNQNTHVGNKAISTIASFFTKLGHDQKDDNKTHSTNTFWKWGEEIIRPGIDLKMKIMCLLEETMRPPSKESETKYKKEERKLSLLSLSETVQPSPTSSSRTMKRMIKLMSEKIYHDHVKPTVDAIKEEQKNIKKQNVENMYHMKNEMEAAILKINTNQSRASKDREKEDECIENMFSECEIKQEEEFPCVKSSKLKSGIPVRVGKMAVGESTSTYVNSKVNEPKSSFIPKLKPNRKTSASTNFDSVLSEYKKCPDSETNKHVQSNGDVNITYMNPKVDAWNEDSLASVPVISSDEVHSVRLSSSSSSRCIVNKKKERNRRILKNHSITEKLEFLKSITSTEIIKSRLWANIWHKAKSYCKSKDDTVIIQIPTKLQDQHIGFTEVEFTFEDIQNLMHNSDFFNSIEDVPTDTKNQGNVESFLLIRSRKILEDVHKSLGSKFLRT</sequence>
<dbReference type="AlphaFoldDB" id="A0AAN7PZV6"/>
<feature type="region of interest" description="Disordered" evidence="1">
    <location>
        <begin position="130"/>
        <end position="161"/>
    </location>
</feature>
<feature type="compositionally biased region" description="Basic residues" evidence="1">
    <location>
        <begin position="137"/>
        <end position="149"/>
    </location>
</feature>
<keyword evidence="3" id="KW-1185">Reference proteome</keyword>
<evidence type="ECO:0000313" key="3">
    <source>
        <dbReference type="Proteomes" id="UP001353858"/>
    </source>
</evidence>
<dbReference type="Proteomes" id="UP001353858">
    <property type="component" value="Unassembled WGS sequence"/>
</dbReference>
<proteinExistence type="predicted"/>
<gene>
    <name evidence="2" type="ORF">RN001_004381</name>
</gene>